<keyword evidence="5 15" id="KW-0812">Transmembrane</keyword>
<keyword evidence="12" id="KW-0325">Glycoprotein</keyword>
<dbReference type="Pfam" id="PF13855">
    <property type="entry name" value="LRR_8"/>
    <property type="match status" value="2"/>
</dbReference>
<comment type="similarity">
    <text evidence="2 15">Belongs to the G-protein coupled receptor 1 family.</text>
</comment>
<dbReference type="Pfam" id="PF00001">
    <property type="entry name" value="7tm_1"/>
    <property type="match status" value="1"/>
</dbReference>
<dbReference type="GO" id="GO:0005886">
    <property type="term" value="C:plasma membrane"/>
    <property type="evidence" value="ECO:0007669"/>
    <property type="project" value="UniProtKB-SubCell"/>
</dbReference>
<feature type="transmembrane region" description="Helical" evidence="16">
    <location>
        <begin position="7"/>
        <end position="30"/>
    </location>
</feature>
<dbReference type="InterPro" id="IPR002172">
    <property type="entry name" value="LDrepeatLR_classA_rpt"/>
</dbReference>
<sequence length="742" mass="85318">MTSFKKSVIIGIVFFGIILLTALTVFYISLGECEVGFFACDNGTICLPQKLVCDFKPDCKDKTDEVPRLCGNLYGSNVVTSNDLKIGINRYVYLKKIYNFTDKSYMDTCAYKIKKIPKNCKCLRVQLISCKNISTIPKFPSHIEMIDLSDNHIALDSYNRFGIYRNLSYLDLRNNKIHHLPSQVFYKANNLAKLFLQNNRITDLPSGFSKHLIALRWLFLNNNHLGDFALRKFKHLQNLQMLNLSINCITLSKNMTFPKLPHLYELFLDGNKIKVLRDNHFKNLINLNLISLRNNQITFINSSVFNSLQFLIEIRLSGNPLINIEQNTFKHLQKLNALYLDYTNVLIDDALLSTINVSFLSLKGIAKEKIEFNAIERVQKLEHIVYKKFSYCSRTSKIKKCYPKTDGISSTSDLLDNVALRYAVWFMACISCIGNISVLWNRFHDENKSVSLVLRNLAISDIMMGFYLIGIGFTDARFRNVYHKNSGTWLQSIECIALGILAVTSSEVSILILTFMSIERFLLISDPFGHHKMDTKIIITSLIVIWMLGTMIAIIPAIMFQSTKFYGVYSSGTCFPLFIEEIYSTAWIYSIVFLGINLILLILIATLYTILLFSIYRTRRATSLNYFDCEVAIRFFFIVLTDISCWAPIILMKLFVLYDIEISGDVYSYLCIFVLPLNATTNPILYTYSTPKYRDKIFSIFKKQRKIDVNSNQIITADDSQTKVSLLLSNSKNSSKWKLFKK</sequence>
<dbReference type="InterPro" id="IPR003591">
    <property type="entry name" value="Leu-rich_rpt_typical-subtyp"/>
</dbReference>
<keyword evidence="13 15" id="KW-0807">Transducer</keyword>
<dbReference type="Gene3D" id="3.80.10.10">
    <property type="entry name" value="Ribonuclease Inhibitor"/>
    <property type="match status" value="1"/>
</dbReference>
<dbReference type="EMBL" id="JADBJN010000001">
    <property type="protein sequence ID" value="KAG5681219.1"/>
    <property type="molecule type" value="Genomic_DNA"/>
</dbReference>
<dbReference type="SMART" id="SM00192">
    <property type="entry name" value="LDLa"/>
    <property type="match status" value="1"/>
</dbReference>
<dbReference type="GO" id="GO:0009755">
    <property type="term" value="P:hormone-mediated signaling pathway"/>
    <property type="evidence" value="ECO:0007669"/>
    <property type="project" value="TreeGrafter"/>
</dbReference>
<dbReference type="CDD" id="cd00112">
    <property type="entry name" value="LDLa"/>
    <property type="match status" value="1"/>
</dbReference>
<dbReference type="PROSITE" id="PS01209">
    <property type="entry name" value="LDLRA_1"/>
    <property type="match status" value="1"/>
</dbReference>
<gene>
    <name evidence="18" type="ORF">PVAND_010673</name>
</gene>
<dbReference type="SUPFAM" id="SSF81321">
    <property type="entry name" value="Family A G protein-coupled receptor-like"/>
    <property type="match status" value="1"/>
</dbReference>
<feature type="transmembrane region" description="Helical" evidence="16">
    <location>
        <begin position="635"/>
        <end position="660"/>
    </location>
</feature>
<feature type="transmembrane region" description="Helical" evidence="16">
    <location>
        <begin position="586"/>
        <end position="614"/>
    </location>
</feature>
<comment type="caution">
    <text evidence="18">The sequence shown here is derived from an EMBL/GenBank/DDBJ whole genome shotgun (WGS) entry which is preliminary data.</text>
</comment>
<dbReference type="InterPro" id="IPR001611">
    <property type="entry name" value="Leu-rich_rpt"/>
</dbReference>
<evidence type="ECO:0000256" key="7">
    <source>
        <dbReference type="ARBA" id="ARBA00022989"/>
    </source>
</evidence>
<dbReference type="InterPro" id="IPR000276">
    <property type="entry name" value="GPCR_Rhodpsn"/>
</dbReference>
<dbReference type="PANTHER" id="PTHR24372:SF80">
    <property type="entry name" value="FI21465P1-RELATED"/>
    <property type="match status" value="1"/>
</dbReference>
<evidence type="ECO:0000256" key="9">
    <source>
        <dbReference type="ARBA" id="ARBA00023136"/>
    </source>
</evidence>
<evidence type="ECO:0000256" key="4">
    <source>
        <dbReference type="ARBA" id="ARBA00022614"/>
    </source>
</evidence>
<evidence type="ECO:0000256" key="13">
    <source>
        <dbReference type="ARBA" id="ARBA00023224"/>
    </source>
</evidence>
<evidence type="ECO:0000256" key="15">
    <source>
        <dbReference type="RuleBase" id="RU000688"/>
    </source>
</evidence>
<dbReference type="GO" id="GO:0007189">
    <property type="term" value="P:adenylate cyclase-activating G protein-coupled receptor signaling pathway"/>
    <property type="evidence" value="ECO:0007669"/>
    <property type="project" value="TreeGrafter"/>
</dbReference>
<organism evidence="18 19">
    <name type="scientific">Polypedilum vanderplanki</name>
    <name type="common">Sleeping chironomid midge</name>
    <dbReference type="NCBI Taxonomy" id="319348"/>
    <lineage>
        <taxon>Eukaryota</taxon>
        <taxon>Metazoa</taxon>
        <taxon>Ecdysozoa</taxon>
        <taxon>Arthropoda</taxon>
        <taxon>Hexapoda</taxon>
        <taxon>Insecta</taxon>
        <taxon>Pterygota</taxon>
        <taxon>Neoptera</taxon>
        <taxon>Endopterygota</taxon>
        <taxon>Diptera</taxon>
        <taxon>Nematocera</taxon>
        <taxon>Chironomoidea</taxon>
        <taxon>Chironomidae</taxon>
        <taxon>Chironominae</taxon>
        <taxon>Polypedilum</taxon>
        <taxon>Polypedilum</taxon>
    </lineage>
</organism>
<dbReference type="Gene3D" id="4.10.400.10">
    <property type="entry name" value="Low-density Lipoprotein Receptor"/>
    <property type="match status" value="1"/>
</dbReference>
<dbReference type="PROSITE" id="PS50068">
    <property type="entry name" value="LDLRA_2"/>
    <property type="match status" value="1"/>
</dbReference>
<dbReference type="OrthoDB" id="6022531at2759"/>
<dbReference type="Proteomes" id="UP001107558">
    <property type="component" value="Chromosome 1"/>
</dbReference>
<dbReference type="PROSITE" id="PS51450">
    <property type="entry name" value="LRR"/>
    <property type="match status" value="2"/>
</dbReference>
<reference evidence="18" key="1">
    <citation type="submission" date="2021-03" db="EMBL/GenBank/DDBJ databases">
        <title>Chromosome level genome of the anhydrobiotic midge Polypedilum vanderplanki.</title>
        <authorList>
            <person name="Yoshida Y."/>
            <person name="Kikawada T."/>
            <person name="Gusev O."/>
        </authorList>
    </citation>
    <scope>NUCLEOTIDE SEQUENCE</scope>
    <source>
        <strain evidence="18">NIAS01</strain>
        <tissue evidence="18">Whole body or cell culture</tissue>
    </source>
</reference>
<feature type="transmembrane region" description="Helical" evidence="16">
    <location>
        <begin position="489"/>
        <end position="516"/>
    </location>
</feature>
<evidence type="ECO:0000313" key="18">
    <source>
        <dbReference type="EMBL" id="KAG5681219.1"/>
    </source>
</evidence>
<dbReference type="InterPro" id="IPR036055">
    <property type="entry name" value="LDL_receptor-like_sf"/>
</dbReference>
<evidence type="ECO:0000256" key="10">
    <source>
        <dbReference type="ARBA" id="ARBA00023157"/>
    </source>
</evidence>
<evidence type="ECO:0000256" key="6">
    <source>
        <dbReference type="ARBA" id="ARBA00022737"/>
    </source>
</evidence>
<dbReference type="PROSITE" id="PS50262">
    <property type="entry name" value="G_PROTEIN_RECEP_F1_2"/>
    <property type="match status" value="1"/>
</dbReference>
<evidence type="ECO:0000256" key="3">
    <source>
        <dbReference type="ARBA" id="ARBA00022475"/>
    </source>
</evidence>
<dbReference type="SMART" id="SM00369">
    <property type="entry name" value="LRR_TYP"/>
    <property type="match status" value="7"/>
</dbReference>
<dbReference type="InterPro" id="IPR008112">
    <property type="entry name" value="Relaxin_rcpt"/>
</dbReference>
<dbReference type="PANTHER" id="PTHR24372">
    <property type="entry name" value="GLYCOPROTEIN HORMONE RECEPTOR"/>
    <property type="match status" value="1"/>
</dbReference>
<evidence type="ECO:0000256" key="12">
    <source>
        <dbReference type="ARBA" id="ARBA00023180"/>
    </source>
</evidence>
<dbReference type="InterPro" id="IPR023415">
    <property type="entry name" value="LDLR_class-A_CS"/>
</dbReference>
<keyword evidence="11 15" id="KW-0675">Receptor</keyword>
<evidence type="ECO:0000256" key="2">
    <source>
        <dbReference type="ARBA" id="ARBA00010663"/>
    </source>
</evidence>
<comment type="subcellular location">
    <subcellularLocation>
        <location evidence="1">Cell membrane</location>
        <topology evidence="1">Multi-pass membrane protein</topology>
    </subcellularLocation>
</comment>
<keyword evidence="10" id="KW-1015">Disulfide bond</keyword>
<feature type="domain" description="G-protein coupled receptors family 1 profile" evidence="17">
    <location>
        <begin position="431"/>
        <end position="686"/>
    </location>
</feature>
<feature type="transmembrane region" description="Helical" evidence="16">
    <location>
        <begin position="452"/>
        <end position="469"/>
    </location>
</feature>
<proteinExistence type="inferred from homology"/>
<name>A0A9J6CHJ3_POLVA</name>
<evidence type="ECO:0000256" key="1">
    <source>
        <dbReference type="ARBA" id="ARBA00004651"/>
    </source>
</evidence>
<dbReference type="Pfam" id="PF00057">
    <property type="entry name" value="Ldl_recept_a"/>
    <property type="match status" value="1"/>
</dbReference>
<feature type="transmembrane region" description="Helical" evidence="16">
    <location>
        <begin position="422"/>
        <end position="440"/>
    </location>
</feature>
<keyword evidence="4" id="KW-0433">Leucine-rich repeat</keyword>
<keyword evidence="3" id="KW-1003">Cell membrane</keyword>
<feature type="transmembrane region" description="Helical" evidence="16">
    <location>
        <begin position="666"/>
        <end position="688"/>
    </location>
</feature>
<evidence type="ECO:0000256" key="16">
    <source>
        <dbReference type="SAM" id="Phobius"/>
    </source>
</evidence>
<keyword evidence="8 15" id="KW-0297">G-protein coupled receptor</keyword>
<dbReference type="PROSITE" id="PS00237">
    <property type="entry name" value="G_PROTEIN_RECEP_F1_1"/>
    <property type="match status" value="1"/>
</dbReference>
<accession>A0A9J6CHJ3</accession>
<keyword evidence="6" id="KW-0677">Repeat</keyword>
<dbReference type="InterPro" id="IPR017452">
    <property type="entry name" value="GPCR_Rhodpsn_7TM"/>
</dbReference>
<dbReference type="PRINTS" id="PR01739">
    <property type="entry name" value="RELAXINR"/>
</dbReference>
<keyword evidence="19" id="KW-1185">Reference proteome</keyword>
<dbReference type="SUPFAM" id="SSF57424">
    <property type="entry name" value="LDL receptor-like module"/>
    <property type="match status" value="1"/>
</dbReference>
<comment type="caution">
    <text evidence="14">Lacks conserved residue(s) required for the propagation of feature annotation.</text>
</comment>
<dbReference type="PRINTS" id="PR00237">
    <property type="entry name" value="GPCRRHODOPSN"/>
</dbReference>
<evidence type="ECO:0000256" key="8">
    <source>
        <dbReference type="ARBA" id="ARBA00023040"/>
    </source>
</evidence>
<evidence type="ECO:0000256" key="11">
    <source>
        <dbReference type="ARBA" id="ARBA00023170"/>
    </source>
</evidence>
<evidence type="ECO:0000256" key="14">
    <source>
        <dbReference type="PROSITE-ProRule" id="PRU00124"/>
    </source>
</evidence>
<protein>
    <recommendedName>
        <fullName evidence="17">G-protein coupled receptors family 1 profile domain-containing protein</fullName>
    </recommendedName>
</protein>
<dbReference type="AlphaFoldDB" id="A0A9J6CHJ3"/>
<keyword evidence="7 16" id="KW-1133">Transmembrane helix</keyword>
<evidence type="ECO:0000259" key="17">
    <source>
        <dbReference type="PROSITE" id="PS50262"/>
    </source>
</evidence>
<dbReference type="SUPFAM" id="SSF52058">
    <property type="entry name" value="L domain-like"/>
    <property type="match status" value="1"/>
</dbReference>
<dbReference type="GO" id="GO:0008528">
    <property type="term" value="F:G protein-coupled peptide receptor activity"/>
    <property type="evidence" value="ECO:0007669"/>
    <property type="project" value="TreeGrafter"/>
</dbReference>
<dbReference type="InterPro" id="IPR032675">
    <property type="entry name" value="LRR_dom_sf"/>
</dbReference>
<evidence type="ECO:0000313" key="19">
    <source>
        <dbReference type="Proteomes" id="UP001107558"/>
    </source>
</evidence>
<keyword evidence="9 16" id="KW-0472">Membrane</keyword>
<evidence type="ECO:0000256" key="5">
    <source>
        <dbReference type="ARBA" id="ARBA00022692"/>
    </source>
</evidence>
<dbReference type="Gene3D" id="1.20.1070.10">
    <property type="entry name" value="Rhodopsin 7-helix transmembrane proteins"/>
    <property type="match status" value="1"/>
</dbReference>
<feature type="transmembrane region" description="Helical" evidence="16">
    <location>
        <begin position="537"/>
        <end position="560"/>
    </location>
</feature>